<feature type="transmembrane region" description="Helical" evidence="6">
    <location>
        <begin position="312"/>
        <end position="338"/>
    </location>
</feature>
<organism evidence="8 9">
    <name type="scientific">Pelotalea chapellei</name>
    <dbReference type="NCBI Taxonomy" id="44671"/>
    <lineage>
        <taxon>Bacteria</taxon>
        <taxon>Pseudomonadati</taxon>
        <taxon>Thermodesulfobacteriota</taxon>
        <taxon>Desulfuromonadia</taxon>
        <taxon>Geobacterales</taxon>
        <taxon>Geobacteraceae</taxon>
        <taxon>Pelotalea</taxon>
    </lineage>
</organism>
<dbReference type="Gene3D" id="3.40.50.12780">
    <property type="entry name" value="N-terminal domain of ligase-like"/>
    <property type="match status" value="1"/>
</dbReference>
<feature type="transmembrane region" description="Helical" evidence="6">
    <location>
        <begin position="287"/>
        <end position="306"/>
    </location>
</feature>
<dbReference type="CDD" id="cd06173">
    <property type="entry name" value="MFS_MefA_like"/>
    <property type="match status" value="1"/>
</dbReference>
<reference evidence="8 9" key="1">
    <citation type="submission" date="2021-05" db="EMBL/GenBank/DDBJ databases">
        <title>The draft genome of Geobacter chapellei DSM 13688.</title>
        <authorList>
            <person name="Xu Z."/>
            <person name="Masuda Y."/>
            <person name="Itoh H."/>
            <person name="Senoo K."/>
        </authorList>
    </citation>
    <scope>NUCLEOTIDE SEQUENCE [LARGE SCALE GENOMIC DNA]</scope>
    <source>
        <strain evidence="8 9">DSM 13688</strain>
    </source>
</reference>
<evidence type="ECO:0000259" key="7">
    <source>
        <dbReference type="SMART" id="SM00563"/>
    </source>
</evidence>
<evidence type="ECO:0000256" key="1">
    <source>
        <dbReference type="ARBA" id="ARBA00006432"/>
    </source>
</evidence>
<evidence type="ECO:0000313" key="8">
    <source>
        <dbReference type="EMBL" id="MBT1072748.1"/>
    </source>
</evidence>
<dbReference type="SUPFAM" id="SSF69593">
    <property type="entry name" value="Glycerol-3-phosphate (1)-acyltransferase"/>
    <property type="match status" value="1"/>
</dbReference>
<dbReference type="SMART" id="SM00563">
    <property type="entry name" value="PlsC"/>
    <property type="match status" value="1"/>
</dbReference>
<dbReference type="PANTHER" id="PTHR24096">
    <property type="entry name" value="LONG-CHAIN-FATTY-ACID--COA LIGASE"/>
    <property type="match status" value="1"/>
</dbReference>
<comment type="similarity">
    <text evidence="1">Belongs to the ATP-dependent AMP-binding enzyme family.</text>
</comment>
<feature type="transmembrane region" description="Helical" evidence="6">
    <location>
        <begin position="350"/>
        <end position="372"/>
    </location>
</feature>
<dbReference type="CDD" id="cd07989">
    <property type="entry name" value="LPLAT_AGPAT-like"/>
    <property type="match status" value="1"/>
</dbReference>
<feature type="transmembrane region" description="Helical" evidence="6">
    <location>
        <begin position="224"/>
        <end position="242"/>
    </location>
</feature>
<dbReference type="Pfam" id="PF00501">
    <property type="entry name" value="AMP-binding"/>
    <property type="match status" value="1"/>
</dbReference>
<feature type="transmembrane region" description="Helical" evidence="6">
    <location>
        <begin position="108"/>
        <end position="129"/>
    </location>
</feature>
<keyword evidence="4 6" id="KW-1133">Transmembrane helix</keyword>
<dbReference type="SUPFAM" id="SSF56801">
    <property type="entry name" value="Acetyl-CoA synthetase-like"/>
    <property type="match status" value="1"/>
</dbReference>
<evidence type="ECO:0000313" key="9">
    <source>
        <dbReference type="Proteomes" id="UP000784128"/>
    </source>
</evidence>
<dbReference type="NCBIfam" id="NF006386">
    <property type="entry name" value="PRK08633.1"/>
    <property type="match status" value="1"/>
</dbReference>
<dbReference type="InterPro" id="IPR045851">
    <property type="entry name" value="AMP-bd_C_sf"/>
</dbReference>
<evidence type="ECO:0000256" key="4">
    <source>
        <dbReference type="ARBA" id="ARBA00022989"/>
    </source>
</evidence>
<dbReference type="Proteomes" id="UP000784128">
    <property type="component" value="Unassembled WGS sequence"/>
</dbReference>
<keyword evidence="2" id="KW-0436">Ligase</keyword>
<feature type="transmembrane region" description="Helical" evidence="6">
    <location>
        <begin position="172"/>
        <end position="190"/>
    </location>
</feature>
<dbReference type="InterPro" id="IPR011701">
    <property type="entry name" value="MFS"/>
</dbReference>
<dbReference type="PROSITE" id="PS00455">
    <property type="entry name" value="AMP_BINDING"/>
    <property type="match status" value="1"/>
</dbReference>
<evidence type="ECO:0000256" key="5">
    <source>
        <dbReference type="ARBA" id="ARBA00023136"/>
    </source>
</evidence>
<sequence>MGEISTNKLPHSFGRLNVTQFLGAMNDNVLKLLIIFCLIGVKGADKAGVITATVGAVFVLPFLLFSAPAGCLADRLAKSRIIVAIKVIEVVVTALAVAAFAAGWHDGLYVVIFMMATHSAFFAPAKYGVIPELAGREQLSRANGLIESFTYLAIICGTVSASALTQAVAGRYWIGALSCLMIALVGLWAASGMEVTPRADTNRKIAYFPTEILRTLLAIRHDRHLMLAVIGQAYFMFIGGYAQLNLIAYGMQGLGLSEAHSGYLFLAAALGIGGGSLLAAKLSGRDVEFGIVPIGAAGLTIAPVLLHVVPSTLLSCLAILALFGVSAGLFSLPLQTFIQFRAEPAKRGEVLAASSFVNWVAILIASGLTWLFSGPFGFSAAQGFSVVGIITLVFTLISFWVLPDFLLRFIALAAMRIFYRFRIIGAENLPVGGPALLIPNHVTWLDALLLTATNQRRIRFVMERRIYNTPLLSGLFRLMGVIPVSSQDSKKGLLEFMRQARTALDEGYLVCIFAEGQLTRNGMLREFRGGFERIVKGTDYPIVPVYIGGAWGSILSYAHGRLLSRLPAFSPYPVSILFGKPMSSTCTAMEVRQKVAELSCDYFDSRKANRKPLEQYFIQSARQNWTRKAIADTSGKCLTYGRTLAGAVALAGKLEALLASPPFTKGGSRGISAADGQIPPSPPFAKGGAIGEHVGLLLPPSVGGVLANLALMLMGKVPVSLNYTAAEGSLRSAVEQCAITSIITSKAFLEKMPSMPRLEGMILLEDLLPTITSLDKFVALMKARLLPTRLLCTRVGFTPDSVATVIFSSGSTGEPKGVMLTHHNIMSNIEALRMVFRVSTADNVCSALPFFHSLGFTATLWFPLASGFSAAYHSNPIDGEKIAQVVREHRSTLLLATPTFLLAYLRRAKREDFASLRLVITGAEKLKAKVADSFEERFGVRPMEGYGATELAPVITLSLPDVEVGGVRQHGSKEGSVGHPIPGVVIKVVDPESGHELKAGEAGLMLVKGPNVMLGYLGRSDKTAEVIRDGWYVTGDIGVMDDDGFIRITDRLSRFSKIGGEMVPHGVVEDELHNRLGQTGVVAVTSVPDEKKGERLVVLFTREAADAATLQRHMAESSLPNLWKPGRDCYLEVENLPILGTGKLDLKGIKELALAAVGG</sequence>
<comment type="caution">
    <text evidence="8">The sequence shown here is derived from an EMBL/GenBank/DDBJ whole genome shotgun (WGS) entry which is preliminary data.</text>
</comment>
<feature type="transmembrane region" description="Helical" evidence="6">
    <location>
        <begin position="21"/>
        <end position="41"/>
    </location>
</feature>
<dbReference type="InterPro" id="IPR042099">
    <property type="entry name" value="ANL_N_sf"/>
</dbReference>
<feature type="transmembrane region" description="Helical" evidence="6">
    <location>
        <begin position="149"/>
        <end position="166"/>
    </location>
</feature>
<feature type="domain" description="Phospholipid/glycerol acyltransferase" evidence="7">
    <location>
        <begin position="435"/>
        <end position="550"/>
    </location>
</feature>
<dbReference type="InterPro" id="IPR000873">
    <property type="entry name" value="AMP-dep_synth/lig_dom"/>
</dbReference>
<dbReference type="InterPro" id="IPR036259">
    <property type="entry name" value="MFS_trans_sf"/>
</dbReference>
<feature type="transmembrane region" description="Helical" evidence="6">
    <location>
        <begin position="384"/>
        <end position="407"/>
    </location>
</feature>
<keyword evidence="3 6" id="KW-0812">Transmembrane</keyword>
<dbReference type="SUPFAM" id="SSF103473">
    <property type="entry name" value="MFS general substrate transporter"/>
    <property type="match status" value="1"/>
</dbReference>
<dbReference type="InterPro" id="IPR020845">
    <property type="entry name" value="AMP-binding_CS"/>
</dbReference>
<feature type="transmembrane region" description="Helical" evidence="6">
    <location>
        <begin position="47"/>
        <end position="69"/>
    </location>
</feature>
<accession>A0ABS5UAR5</accession>
<dbReference type="InterPro" id="IPR002123">
    <property type="entry name" value="Plipid/glycerol_acylTrfase"/>
</dbReference>
<evidence type="ECO:0000256" key="2">
    <source>
        <dbReference type="ARBA" id="ARBA00022598"/>
    </source>
</evidence>
<dbReference type="Pfam" id="PF07690">
    <property type="entry name" value="MFS_1"/>
    <property type="match status" value="1"/>
</dbReference>
<protein>
    <submittedName>
        <fullName evidence="8">Acyl-[ACP]--phospholipid O-acyltransferase</fullName>
    </submittedName>
</protein>
<evidence type="ECO:0000256" key="3">
    <source>
        <dbReference type="ARBA" id="ARBA00022692"/>
    </source>
</evidence>
<keyword evidence="5 6" id="KW-0472">Membrane</keyword>
<name>A0ABS5UAR5_9BACT</name>
<dbReference type="Gene3D" id="3.30.300.30">
    <property type="match status" value="1"/>
</dbReference>
<dbReference type="Gene3D" id="1.20.1250.20">
    <property type="entry name" value="MFS general substrate transporter like domains"/>
    <property type="match status" value="1"/>
</dbReference>
<feature type="transmembrane region" description="Helical" evidence="6">
    <location>
        <begin position="81"/>
        <end position="102"/>
    </location>
</feature>
<evidence type="ECO:0000256" key="6">
    <source>
        <dbReference type="SAM" id="Phobius"/>
    </source>
</evidence>
<dbReference type="PANTHER" id="PTHR24096:SF149">
    <property type="entry name" value="AMP-BINDING DOMAIN-CONTAINING PROTEIN-RELATED"/>
    <property type="match status" value="1"/>
</dbReference>
<gene>
    <name evidence="8" type="ORF">KJB30_13200</name>
</gene>
<dbReference type="Pfam" id="PF01553">
    <property type="entry name" value="Acyltransferase"/>
    <property type="match status" value="1"/>
</dbReference>
<keyword evidence="9" id="KW-1185">Reference proteome</keyword>
<feature type="transmembrane region" description="Helical" evidence="6">
    <location>
        <begin position="262"/>
        <end position="280"/>
    </location>
</feature>
<dbReference type="EMBL" id="JAHDYS010000012">
    <property type="protein sequence ID" value="MBT1072748.1"/>
    <property type="molecule type" value="Genomic_DNA"/>
</dbReference>
<proteinExistence type="inferred from homology"/>